<dbReference type="Pfam" id="PF00072">
    <property type="entry name" value="Response_reg"/>
    <property type="match status" value="1"/>
</dbReference>
<keyword evidence="1" id="KW-0597">Phosphoprotein</keyword>
<dbReference type="CDD" id="cd01948">
    <property type="entry name" value="EAL"/>
    <property type="match status" value="1"/>
</dbReference>
<dbReference type="PANTHER" id="PTHR44757">
    <property type="entry name" value="DIGUANYLATE CYCLASE DGCP"/>
    <property type="match status" value="1"/>
</dbReference>
<dbReference type="Pfam" id="PF00563">
    <property type="entry name" value="EAL"/>
    <property type="match status" value="1"/>
</dbReference>
<dbReference type="NCBIfam" id="TIGR00254">
    <property type="entry name" value="GGDEF"/>
    <property type="match status" value="1"/>
</dbReference>
<dbReference type="PROSITE" id="PS50887">
    <property type="entry name" value="GGDEF"/>
    <property type="match status" value="1"/>
</dbReference>
<feature type="domain" description="GGDEF" evidence="6">
    <location>
        <begin position="315"/>
        <end position="448"/>
    </location>
</feature>
<dbReference type="InterPro" id="IPR029787">
    <property type="entry name" value="Nucleotide_cyclase"/>
</dbReference>
<sequence>MNTHKPLPKKNSLMTSTQHAPNTEPPITTSILLVEDNAIVAFDMQQRLQKLGYQVQGIITSGEEAIAAVSRQAPSLILMDIFLDGRIDGIEAAKAILENTQIPIIFLTAHDDEETLGRAKITETFGYIIKPAESRDLHVAIEIALYKHSAAQALQKSEQQYRLLFNSMLNGFALHEVVTDASGKPGDLLFLDVNPAFASFFGLPAKDIVGRSLRQLSEKVEPYWIDILAKTAMTRESIRFDSFAGFVGKHFSVVAFSPQPRQVAAIFEDTTKRKDAEKHLQHRTFHDALTNLPNRALCLDRIQQAMERSQVRDDYLFAVVQVDIDRFKDVNDSLGHLVGDQLLQSIGHILLDTVSAVDTVARLGDDEFVVLLEELPSRKAGTATIKKIKSALNRTLDIEHHPLHISACFGALFGPNEYTSPEYFLQGANIALRHAQEQGLDQLRFYAPEMQDKALKKLDTETRLRNAINENELFLALQPIFSIDQSPTLSGFEALLRWKPKDKGWVPPSEFIPIAEQTGLILPIGQWVLEQSCKVLRSWAEKYPENAFSVSVNLSARQFSDPDLVQNLFNCIRHNRINPLQLKLEITESDVMTNPEATIQKLRIMKELGMAILVDDFGTGYSSMSYLQRFPIDTLKIDRSFVTHLDKHANRVIVRTIVNLAHSLGLSVVAEGIETEAQYLTLREMGCEYAQGYHFSRPILLDQIDEFIREHLKK</sequence>
<evidence type="ECO:0000259" key="3">
    <source>
        <dbReference type="PROSITE" id="PS50110"/>
    </source>
</evidence>
<dbReference type="InterPro" id="IPR011006">
    <property type="entry name" value="CheY-like_superfamily"/>
</dbReference>
<protein>
    <submittedName>
        <fullName evidence="7">Diguanylate cyclase (GGDEF) domain-containing protein</fullName>
    </submittedName>
</protein>
<dbReference type="InterPro" id="IPR035965">
    <property type="entry name" value="PAS-like_dom_sf"/>
</dbReference>
<name>A0A1I3Y3D9_9BACT</name>
<dbReference type="PROSITE" id="PS50110">
    <property type="entry name" value="RESPONSE_REGULATORY"/>
    <property type="match status" value="1"/>
</dbReference>
<evidence type="ECO:0000259" key="6">
    <source>
        <dbReference type="PROSITE" id="PS50887"/>
    </source>
</evidence>
<dbReference type="InterPro" id="IPR035919">
    <property type="entry name" value="EAL_sf"/>
</dbReference>
<dbReference type="SMART" id="SM00052">
    <property type="entry name" value="EAL"/>
    <property type="match status" value="1"/>
</dbReference>
<dbReference type="AlphaFoldDB" id="A0A1I3Y3D9"/>
<evidence type="ECO:0000259" key="5">
    <source>
        <dbReference type="PROSITE" id="PS50883"/>
    </source>
</evidence>
<dbReference type="InterPro" id="IPR000014">
    <property type="entry name" value="PAS"/>
</dbReference>
<dbReference type="SMART" id="SM00448">
    <property type="entry name" value="REC"/>
    <property type="match status" value="1"/>
</dbReference>
<dbReference type="Gene3D" id="3.30.70.270">
    <property type="match status" value="1"/>
</dbReference>
<evidence type="ECO:0000313" key="7">
    <source>
        <dbReference type="EMBL" id="SFK25811.1"/>
    </source>
</evidence>
<evidence type="ECO:0000259" key="4">
    <source>
        <dbReference type="PROSITE" id="PS50112"/>
    </source>
</evidence>
<dbReference type="CDD" id="cd17534">
    <property type="entry name" value="REC_DC-like"/>
    <property type="match status" value="1"/>
</dbReference>
<dbReference type="InterPro" id="IPR043128">
    <property type="entry name" value="Rev_trsase/Diguanyl_cyclase"/>
</dbReference>
<evidence type="ECO:0000313" key="8">
    <source>
        <dbReference type="Proteomes" id="UP000198635"/>
    </source>
</evidence>
<evidence type="ECO:0000256" key="1">
    <source>
        <dbReference type="PROSITE-ProRule" id="PRU00169"/>
    </source>
</evidence>
<evidence type="ECO:0000256" key="2">
    <source>
        <dbReference type="SAM" id="MobiDB-lite"/>
    </source>
</evidence>
<keyword evidence="8" id="KW-1185">Reference proteome</keyword>
<dbReference type="CDD" id="cd01949">
    <property type="entry name" value="GGDEF"/>
    <property type="match status" value="1"/>
</dbReference>
<dbReference type="InterPro" id="IPR001789">
    <property type="entry name" value="Sig_transdc_resp-reg_receiver"/>
</dbReference>
<feature type="compositionally biased region" description="Polar residues" evidence="2">
    <location>
        <begin position="12"/>
        <end position="25"/>
    </location>
</feature>
<dbReference type="SMART" id="SM00267">
    <property type="entry name" value="GGDEF"/>
    <property type="match status" value="1"/>
</dbReference>
<reference evidence="8" key="1">
    <citation type="submission" date="2016-10" db="EMBL/GenBank/DDBJ databases">
        <authorList>
            <person name="Varghese N."/>
            <person name="Submissions S."/>
        </authorList>
    </citation>
    <scope>NUCLEOTIDE SEQUENCE [LARGE SCALE GENOMIC DNA]</scope>
    <source>
        <strain evidence="8">DSM 5918</strain>
    </source>
</reference>
<dbReference type="InterPro" id="IPR001633">
    <property type="entry name" value="EAL_dom"/>
</dbReference>
<dbReference type="InterPro" id="IPR000160">
    <property type="entry name" value="GGDEF_dom"/>
</dbReference>
<dbReference type="Gene3D" id="3.30.450.20">
    <property type="entry name" value="PAS domain"/>
    <property type="match status" value="1"/>
</dbReference>
<dbReference type="SUPFAM" id="SSF52172">
    <property type="entry name" value="CheY-like"/>
    <property type="match status" value="1"/>
</dbReference>
<dbReference type="PROSITE" id="PS50112">
    <property type="entry name" value="PAS"/>
    <property type="match status" value="1"/>
</dbReference>
<dbReference type="PANTHER" id="PTHR44757:SF2">
    <property type="entry name" value="BIOFILM ARCHITECTURE MAINTENANCE PROTEIN MBAA"/>
    <property type="match status" value="1"/>
</dbReference>
<dbReference type="Gene3D" id="3.40.50.2300">
    <property type="match status" value="1"/>
</dbReference>
<dbReference type="Gene3D" id="3.20.20.450">
    <property type="entry name" value="EAL domain"/>
    <property type="match status" value="1"/>
</dbReference>
<dbReference type="Pfam" id="PF00990">
    <property type="entry name" value="GGDEF"/>
    <property type="match status" value="1"/>
</dbReference>
<organism evidence="7 8">
    <name type="scientific">Desulfomicrobium apsheronum</name>
    <dbReference type="NCBI Taxonomy" id="52560"/>
    <lineage>
        <taxon>Bacteria</taxon>
        <taxon>Pseudomonadati</taxon>
        <taxon>Thermodesulfobacteriota</taxon>
        <taxon>Desulfovibrionia</taxon>
        <taxon>Desulfovibrionales</taxon>
        <taxon>Desulfomicrobiaceae</taxon>
        <taxon>Desulfomicrobium</taxon>
    </lineage>
</organism>
<feature type="domain" description="EAL" evidence="5">
    <location>
        <begin position="457"/>
        <end position="712"/>
    </location>
</feature>
<dbReference type="PROSITE" id="PS50883">
    <property type="entry name" value="EAL"/>
    <property type="match status" value="1"/>
</dbReference>
<dbReference type="Pfam" id="PF13188">
    <property type="entry name" value="PAS_8"/>
    <property type="match status" value="1"/>
</dbReference>
<dbReference type="GO" id="GO:0000160">
    <property type="term" value="P:phosphorelay signal transduction system"/>
    <property type="evidence" value="ECO:0007669"/>
    <property type="project" value="InterPro"/>
</dbReference>
<proteinExistence type="predicted"/>
<dbReference type="STRING" id="52560.SAMN04488082_11856"/>
<dbReference type="OrthoDB" id="7673416at2"/>
<dbReference type="SUPFAM" id="SSF55785">
    <property type="entry name" value="PYP-like sensor domain (PAS domain)"/>
    <property type="match status" value="1"/>
</dbReference>
<dbReference type="CDD" id="cd00130">
    <property type="entry name" value="PAS"/>
    <property type="match status" value="1"/>
</dbReference>
<feature type="domain" description="Response regulatory" evidence="3">
    <location>
        <begin position="30"/>
        <end position="145"/>
    </location>
</feature>
<dbReference type="Proteomes" id="UP000198635">
    <property type="component" value="Unassembled WGS sequence"/>
</dbReference>
<dbReference type="SUPFAM" id="SSF141868">
    <property type="entry name" value="EAL domain-like"/>
    <property type="match status" value="1"/>
</dbReference>
<accession>A0A1I3Y3D9</accession>
<dbReference type="SUPFAM" id="SSF55073">
    <property type="entry name" value="Nucleotide cyclase"/>
    <property type="match status" value="1"/>
</dbReference>
<feature type="domain" description="PAS" evidence="4">
    <location>
        <begin position="177"/>
        <end position="222"/>
    </location>
</feature>
<dbReference type="InterPro" id="IPR052155">
    <property type="entry name" value="Biofilm_reg_signaling"/>
</dbReference>
<gene>
    <name evidence="7" type="ORF">SAMN04488082_11856</name>
</gene>
<feature type="region of interest" description="Disordered" evidence="2">
    <location>
        <begin position="1"/>
        <end position="25"/>
    </location>
</feature>
<dbReference type="RefSeq" id="WP_092377673.1">
    <property type="nucleotide sequence ID" value="NZ_FORX01000018.1"/>
</dbReference>
<feature type="modified residue" description="4-aspartylphosphate" evidence="1">
    <location>
        <position position="80"/>
    </location>
</feature>
<dbReference type="EMBL" id="FORX01000018">
    <property type="protein sequence ID" value="SFK25811.1"/>
    <property type="molecule type" value="Genomic_DNA"/>
</dbReference>